<name>A0A1G2B7I7_9BACT</name>
<organism evidence="2 3">
    <name type="scientific">Candidatus Kerfeldbacteria bacterium RIFCSPLOWO2_01_FULL_48_11</name>
    <dbReference type="NCBI Taxonomy" id="1798543"/>
    <lineage>
        <taxon>Bacteria</taxon>
        <taxon>Candidatus Kerfeldiibacteriota</taxon>
    </lineage>
</organism>
<feature type="non-terminal residue" evidence="2">
    <location>
        <position position="102"/>
    </location>
</feature>
<evidence type="ECO:0000259" key="1">
    <source>
        <dbReference type="Pfam" id="PF04480"/>
    </source>
</evidence>
<dbReference type="AlphaFoldDB" id="A0A1G2B7I7"/>
<dbReference type="Proteomes" id="UP000179164">
    <property type="component" value="Unassembled WGS sequence"/>
</dbReference>
<protein>
    <recommendedName>
        <fullName evidence="1">DUF559 domain-containing protein</fullName>
    </recommendedName>
</protein>
<dbReference type="PANTHER" id="PTHR38590">
    <property type="entry name" value="BLL0828 PROTEIN"/>
    <property type="match status" value="1"/>
</dbReference>
<gene>
    <name evidence="2" type="ORF">A2898_03695</name>
</gene>
<dbReference type="Pfam" id="PF04480">
    <property type="entry name" value="DUF559"/>
    <property type="match status" value="1"/>
</dbReference>
<dbReference type="EMBL" id="MHKE01000010">
    <property type="protein sequence ID" value="OGY84220.1"/>
    <property type="molecule type" value="Genomic_DNA"/>
</dbReference>
<proteinExistence type="predicted"/>
<dbReference type="CDD" id="cd01038">
    <property type="entry name" value="Endonuclease_DUF559"/>
    <property type="match status" value="1"/>
</dbReference>
<accession>A0A1G2B7I7</accession>
<dbReference type="PANTHER" id="PTHR38590:SF1">
    <property type="entry name" value="BLL0828 PROTEIN"/>
    <property type="match status" value="1"/>
</dbReference>
<reference evidence="2 3" key="1">
    <citation type="journal article" date="2016" name="Nat. Commun.">
        <title>Thousands of microbial genomes shed light on interconnected biogeochemical processes in an aquifer system.</title>
        <authorList>
            <person name="Anantharaman K."/>
            <person name="Brown C.T."/>
            <person name="Hug L.A."/>
            <person name="Sharon I."/>
            <person name="Castelle C.J."/>
            <person name="Probst A.J."/>
            <person name="Thomas B.C."/>
            <person name="Singh A."/>
            <person name="Wilkins M.J."/>
            <person name="Karaoz U."/>
            <person name="Brodie E.L."/>
            <person name="Williams K.H."/>
            <person name="Hubbard S.S."/>
            <person name="Banfield J.F."/>
        </authorList>
    </citation>
    <scope>NUCLEOTIDE SEQUENCE [LARGE SCALE GENOMIC DNA]</scope>
</reference>
<dbReference type="InterPro" id="IPR047216">
    <property type="entry name" value="Endonuclease_DUF559_bact"/>
</dbReference>
<dbReference type="SUPFAM" id="SSF52980">
    <property type="entry name" value="Restriction endonuclease-like"/>
    <property type="match status" value="1"/>
</dbReference>
<feature type="domain" description="DUF559" evidence="1">
    <location>
        <begin position="12"/>
        <end position="102"/>
    </location>
</feature>
<dbReference type="Gene3D" id="3.40.960.10">
    <property type="entry name" value="VSR Endonuclease"/>
    <property type="match status" value="1"/>
</dbReference>
<evidence type="ECO:0000313" key="3">
    <source>
        <dbReference type="Proteomes" id="UP000179164"/>
    </source>
</evidence>
<dbReference type="InterPro" id="IPR007569">
    <property type="entry name" value="DUF559"/>
</dbReference>
<comment type="caution">
    <text evidence="2">The sequence shown here is derived from an EMBL/GenBank/DDBJ whole genome shotgun (WGS) entry which is preliminary data.</text>
</comment>
<sequence>MQRIINNKNKVAVRKQLRKNQTPQEIILWSKLRNNQIGYKWKRQVSIGSYIADFYCRQKFLVIEIDGSQHIDNKEYDKERDSYFLSIGIRTIRFWNNEINTN</sequence>
<dbReference type="STRING" id="1798543.A2898_03695"/>
<dbReference type="InterPro" id="IPR011335">
    <property type="entry name" value="Restrct_endonuc-II-like"/>
</dbReference>
<evidence type="ECO:0000313" key="2">
    <source>
        <dbReference type="EMBL" id="OGY84220.1"/>
    </source>
</evidence>